<evidence type="ECO:0000256" key="1">
    <source>
        <dbReference type="SAM" id="MobiDB-lite"/>
    </source>
</evidence>
<gene>
    <name evidence="2" type="ORF">PHLGIDRAFT_33896</name>
</gene>
<feature type="compositionally biased region" description="Low complexity" evidence="1">
    <location>
        <begin position="74"/>
        <end position="84"/>
    </location>
</feature>
<reference evidence="2 3" key="1">
    <citation type="journal article" date="2014" name="PLoS Genet.">
        <title>Analysis of the Phlebiopsis gigantea genome, transcriptome and secretome provides insight into its pioneer colonization strategies of wood.</title>
        <authorList>
            <person name="Hori C."/>
            <person name="Ishida T."/>
            <person name="Igarashi K."/>
            <person name="Samejima M."/>
            <person name="Suzuki H."/>
            <person name="Master E."/>
            <person name="Ferreira P."/>
            <person name="Ruiz-Duenas F.J."/>
            <person name="Held B."/>
            <person name="Canessa P."/>
            <person name="Larrondo L.F."/>
            <person name="Schmoll M."/>
            <person name="Druzhinina I.S."/>
            <person name="Kubicek C.P."/>
            <person name="Gaskell J.A."/>
            <person name="Kersten P."/>
            <person name="St John F."/>
            <person name="Glasner J."/>
            <person name="Sabat G."/>
            <person name="Splinter BonDurant S."/>
            <person name="Syed K."/>
            <person name="Yadav J."/>
            <person name="Mgbeahuruike A.C."/>
            <person name="Kovalchuk A."/>
            <person name="Asiegbu F.O."/>
            <person name="Lackner G."/>
            <person name="Hoffmeister D."/>
            <person name="Rencoret J."/>
            <person name="Gutierrez A."/>
            <person name="Sun H."/>
            <person name="Lindquist E."/>
            <person name="Barry K."/>
            <person name="Riley R."/>
            <person name="Grigoriev I.V."/>
            <person name="Henrissat B."/>
            <person name="Kues U."/>
            <person name="Berka R.M."/>
            <person name="Martinez A.T."/>
            <person name="Covert S.F."/>
            <person name="Blanchette R.A."/>
            <person name="Cullen D."/>
        </authorList>
    </citation>
    <scope>NUCLEOTIDE SEQUENCE [LARGE SCALE GENOMIC DNA]</scope>
    <source>
        <strain evidence="2 3">11061_1 CR5-6</strain>
    </source>
</reference>
<protein>
    <submittedName>
        <fullName evidence="2">Uncharacterized protein</fullName>
    </submittedName>
</protein>
<dbReference type="OrthoDB" id="3254377at2759"/>
<feature type="region of interest" description="Disordered" evidence="1">
    <location>
        <begin position="324"/>
        <end position="415"/>
    </location>
</feature>
<feature type="compositionally biased region" description="Basic residues" evidence="1">
    <location>
        <begin position="555"/>
        <end position="567"/>
    </location>
</feature>
<evidence type="ECO:0000313" key="3">
    <source>
        <dbReference type="Proteomes" id="UP000053257"/>
    </source>
</evidence>
<feature type="compositionally biased region" description="Low complexity" evidence="1">
    <location>
        <begin position="331"/>
        <end position="361"/>
    </location>
</feature>
<accession>A0A0C3SBV2</accession>
<feature type="compositionally biased region" description="Polar residues" evidence="1">
    <location>
        <begin position="18"/>
        <end position="40"/>
    </location>
</feature>
<feature type="compositionally biased region" description="Polar residues" evidence="1">
    <location>
        <begin position="523"/>
        <end position="533"/>
    </location>
</feature>
<proteinExistence type="predicted"/>
<dbReference type="Proteomes" id="UP000053257">
    <property type="component" value="Unassembled WGS sequence"/>
</dbReference>
<feature type="compositionally biased region" description="Gly residues" evidence="1">
    <location>
        <begin position="619"/>
        <end position="629"/>
    </location>
</feature>
<feature type="compositionally biased region" description="Acidic residues" evidence="1">
    <location>
        <begin position="56"/>
        <end position="71"/>
    </location>
</feature>
<dbReference type="EMBL" id="KN840455">
    <property type="protein sequence ID" value="KIP10352.1"/>
    <property type="molecule type" value="Genomic_DNA"/>
</dbReference>
<feature type="region of interest" description="Disordered" evidence="1">
    <location>
        <begin position="523"/>
        <end position="580"/>
    </location>
</feature>
<feature type="region of interest" description="Disordered" evidence="1">
    <location>
        <begin position="225"/>
        <end position="294"/>
    </location>
</feature>
<keyword evidence="3" id="KW-1185">Reference proteome</keyword>
<evidence type="ECO:0000313" key="2">
    <source>
        <dbReference type="EMBL" id="KIP10352.1"/>
    </source>
</evidence>
<feature type="compositionally biased region" description="Polar residues" evidence="1">
    <location>
        <begin position="376"/>
        <end position="390"/>
    </location>
</feature>
<organism evidence="2 3">
    <name type="scientific">Phlebiopsis gigantea (strain 11061_1 CR5-6)</name>
    <name type="common">White-rot fungus</name>
    <name type="synonym">Peniophora gigantea</name>
    <dbReference type="NCBI Taxonomy" id="745531"/>
    <lineage>
        <taxon>Eukaryota</taxon>
        <taxon>Fungi</taxon>
        <taxon>Dikarya</taxon>
        <taxon>Basidiomycota</taxon>
        <taxon>Agaricomycotina</taxon>
        <taxon>Agaricomycetes</taxon>
        <taxon>Polyporales</taxon>
        <taxon>Phanerochaetaceae</taxon>
        <taxon>Phlebiopsis</taxon>
    </lineage>
</organism>
<dbReference type="HOGENOM" id="CLU_011022_0_0_1"/>
<feature type="region of interest" description="Disordered" evidence="1">
    <location>
        <begin position="604"/>
        <end position="629"/>
    </location>
</feature>
<dbReference type="STRING" id="745531.A0A0C3SBV2"/>
<dbReference type="AlphaFoldDB" id="A0A0C3SBV2"/>
<sequence>MNSPPTRKMHRKRISALRLSSDSTVPTLPVYTSPNWQQRQVVLVDDPTDLPPEYPDSAEEADEDTDEDEDPQILYTRSTPLLPLTSPPRRPRRLLGPSSSRSKSRRSASTDPYLDSLLARSVHALEMSNVLLQSTMSTQATLNSVFAGGSGGDDASLEAHARNLSSRITKESKWEADLDQISAGLDGLLQDKGGESSRLYEDSAISQSLPASSSMSTVAERIARTHRRRPSLDMRNASLTLSSHDRNDLIAPPPRAITMYIDSTDDPSSITLPPTLGLRSSRPVPTPLPLDSFSNKRPFLIHAVGSESDLPKRAVDILSSVVSPPVDATRSRSSSTSLHSSPSSSLGKRRGSSSTSTSTATRRPRQGASPRLGPTPRSQSQDSANRSPSSVRRIWDNPPIVELPSASSSSSSDDLHVDRTVSYLRNILENNPISAEKQKEKDAAKPAFLRPPPVVPIADASNATASVSRLFTKSRHSSSTRPPSPPRHSALKGTRGRSAPPTPTSPALSLSSSWLSVSDAIGISNSGRSTPNRVSFIEPPESGTRGKDKSSLRSHSSRSRSRRRGKGRMGDSDSSDGPSGWWGWLIGPSTLSGTNVPSYVRQEERPVRGAAWSARNSGFGSGGMEEWGV</sequence>
<feature type="region of interest" description="Disordered" evidence="1">
    <location>
        <begin position="468"/>
        <end position="511"/>
    </location>
</feature>
<feature type="region of interest" description="Disordered" evidence="1">
    <location>
        <begin position="1"/>
        <end position="111"/>
    </location>
</feature>
<name>A0A0C3SBV2_PHLG1</name>